<dbReference type="PANTHER" id="PTHR30193">
    <property type="entry name" value="ABC TRANSPORTER PERMEASE PROTEIN"/>
    <property type="match status" value="1"/>
</dbReference>
<feature type="transmembrane region" description="Helical" evidence="7">
    <location>
        <begin position="239"/>
        <end position="262"/>
    </location>
</feature>
<dbReference type="Pfam" id="PF00528">
    <property type="entry name" value="BPD_transp_1"/>
    <property type="match status" value="1"/>
</dbReference>
<dbReference type="InterPro" id="IPR000515">
    <property type="entry name" value="MetI-like"/>
</dbReference>
<dbReference type="PATRIC" id="fig|742737.3.peg.4407"/>
<proteinExistence type="inferred from homology"/>
<feature type="transmembrane region" description="Helical" evidence="7">
    <location>
        <begin position="85"/>
        <end position="106"/>
    </location>
</feature>
<dbReference type="Gene3D" id="1.10.3720.10">
    <property type="entry name" value="MetI-like"/>
    <property type="match status" value="1"/>
</dbReference>
<feature type="domain" description="ABC transmembrane type-1" evidence="8">
    <location>
        <begin position="80"/>
        <end position="292"/>
    </location>
</feature>
<protein>
    <recommendedName>
        <fullName evidence="8">ABC transmembrane type-1 domain-containing protein</fullName>
    </recommendedName>
</protein>
<comment type="similarity">
    <text evidence="7">Belongs to the binding-protein-dependent transport system permease family.</text>
</comment>
<keyword evidence="10" id="KW-1185">Reference proteome</keyword>
<name>G5ILP4_9FIRM</name>
<dbReference type="PROSITE" id="PS50928">
    <property type="entry name" value="ABC_TM1"/>
    <property type="match status" value="1"/>
</dbReference>
<evidence type="ECO:0000313" key="10">
    <source>
        <dbReference type="Proteomes" id="UP000005384"/>
    </source>
</evidence>
<evidence type="ECO:0000256" key="4">
    <source>
        <dbReference type="ARBA" id="ARBA00022692"/>
    </source>
</evidence>
<comment type="subcellular location">
    <subcellularLocation>
        <location evidence="1 7">Cell membrane</location>
        <topology evidence="1 7">Multi-pass membrane protein</topology>
    </subcellularLocation>
</comment>
<evidence type="ECO:0000256" key="3">
    <source>
        <dbReference type="ARBA" id="ARBA00022475"/>
    </source>
</evidence>
<dbReference type="GO" id="GO:0055085">
    <property type="term" value="P:transmembrane transport"/>
    <property type="evidence" value="ECO:0007669"/>
    <property type="project" value="InterPro"/>
</dbReference>
<keyword evidence="4 7" id="KW-0812">Transmembrane</keyword>
<keyword evidence="2 7" id="KW-0813">Transport</keyword>
<feature type="transmembrane region" description="Helical" evidence="7">
    <location>
        <begin position="118"/>
        <end position="139"/>
    </location>
</feature>
<comment type="caution">
    <text evidence="9">The sequence shown here is derived from an EMBL/GenBank/DDBJ whole genome shotgun (WGS) entry which is preliminary data.</text>
</comment>
<evidence type="ECO:0000256" key="7">
    <source>
        <dbReference type="RuleBase" id="RU363032"/>
    </source>
</evidence>
<organism evidence="9 10">
    <name type="scientific">Hungatella hathewayi WAL-18680</name>
    <dbReference type="NCBI Taxonomy" id="742737"/>
    <lineage>
        <taxon>Bacteria</taxon>
        <taxon>Bacillati</taxon>
        <taxon>Bacillota</taxon>
        <taxon>Clostridia</taxon>
        <taxon>Lachnospirales</taxon>
        <taxon>Lachnospiraceae</taxon>
        <taxon>Hungatella</taxon>
    </lineage>
</organism>
<keyword evidence="6 7" id="KW-0472">Membrane</keyword>
<dbReference type="InterPro" id="IPR051393">
    <property type="entry name" value="ABC_transporter_permease"/>
</dbReference>
<keyword evidence="5 7" id="KW-1133">Transmembrane helix</keyword>
<accession>G5ILP4</accession>
<feature type="transmembrane region" description="Helical" evidence="7">
    <location>
        <begin position="274"/>
        <end position="293"/>
    </location>
</feature>
<keyword evidence="3" id="KW-1003">Cell membrane</keyword>
<dbReference type="PANTHER" id="PTHR30193:SF37">
    <property type="entry name" value="INNER MEMBRANE ABC TRANSPORTER PERMEASE PROTEIN YCJO"/>
    <property type="match status" value="1"/>
</dbReference>
<dbReference type="GO" id="GO:0005886">
    <property type="term" value="C:plasma membrane"/>
    <property type="evidence" value="ECO:0007669"/>
    <property type="project" value="UniProtKB-SubCell"/>
</dbReference>
<evidence type="ECO:0000256" key="5">
    <source>
        <dbReference type="ARBA" id="ARBA00022989"/>
    </source>
</evidence>
<dbReference type="CDD" id="cd06261">
    <property type="entry name" value="TM_PBP2"/>
    <property type="match status" value="1"/>
</dbReference>
<dbReference type="InterPro" id="IPR035906">
    <property type="entry name" value="MetI-like_sf"/>
</dbReference>
<sequence length="303" mass="33730">MGEDVWSVKGKKMTGAMEKKLFPYLLIAPNALIFTIFIVVPACFGFYFSLTEWKGIGTPDFIGLANYVKAFADAKFWRSFTRTCIYVVVSLPLIMAVPLLLANLMVKEIRGRGFFRAAFYWPSMISFIVVGISFKFIFGDNTGIINYLLSLFGAAKVEWLTNQTMAMLVVVLSTVWCRSGFYMVTYISGLQSVSTSYYEAARVDGASGMQQFFYITLPLIKPTTFLVMILGLIDLFKAYGLVISLTGGGPGTATKFVVQYVYEKAFRQQEMGYASALSMILLVVMACFTILQFKVNKGGQVDA</sequence>
<dbReference type="SUPFAM" id="SSF161098">
    <property type="entry name" value="MetI-like"/>
    <property type="match status" value="1"/>
</dbReference>
<feature type="transmembrane region" description="Helical" evidence="7">
    <location>
        <begin position="212"/>
        <end position="233"/>
    </location>
</feature>
<reference evidence="9 10" key="1">
    <citation type="submission" date="2011-08" db="EMBL/GenBank/DDBJ databases">
        <title>The Genome Sequence of Clostridium hathewayi WAL-18680.</title>
        <authorList>
            <consortium name="The Broad Institute Genome Sequencing Platform"/>
            <person name="Earl A."/>
            <person name="Ward D."/>
            <person name="Feldgarden M."/>
            <person name="Gevers D."/>
            <person name="Finegold S.M."/>
            <person name="Summanen P.H."/>
            <person name="Molitoris D.R."/>
            <person name="Song M."/>
            <person name="Daigneault M."/>
            <person name="Allen-Vercoe E."/>
            <person name="Young S.K."/>
            <person name="Zeng Q."/>
            <person name="Gargeya S."/>
            <person name="Fitzgerald M."/>
            <person name="Haas B."/>
            <person name="Abouelleil A."/>
            <person name="Alvarado L."/>
            <person name="Arachchi H.M."/>
            <person name="Berlin A."/>
            <person name="Brown A."/>
            <person name="Chapman S.B."/>
            <person name="Chen Z."/>
            <person name="Dunbar C."/>
            <person name="Freedman E."/>
            <person name="Gearin G."/>
            <person name="Gellesch M."/>
            <person name="Goldberg J."/>
            <person name="Griggs A."/>
            <person name="Gujja S."/>
            <person name="Heiman D."/>
            <person name="Howarth C."/>
            <person name="Larson L."/>
            <person name="Lui A."/>
            <person name="MacDonald P.J.P."/>
            <person name="Montmayeur A."/>
            <person name="Murphy C."/>
            <person name="Neiman D."/>
            <person name="Pearson M."/>
            <person name="Priest M."/>
            <person name="Roberts A."/>
            <person name="Saif S."/>
            <person name="Shea T."/>
            <person name="Shenoy N."/>
            <person name="Sisk P."/>
            <person name="Stolte C."/>
            <person name="Sykes S."/>
            <person name="Wortman J."/>
            <person name="Nusbaum C."/>
            <person name="Birren B."/>
        </authorList>
    </citation>
    <scope>NUCLEOTIDE SEQUENCE [LARGE SCALE GENOMIC DNA]</scope>
    <source>
        <strain evidence="9 10">WAL-18680</strain>
    </source>
</reference>
<dbReference type="HOGENOM" id="CLU_016047_0_1_9"/>
<evidence type="ECO:0000256" key="2">
    <source>
        <dbReference type="ARBA" id="ARBA00022448"/>
    </source>
</evidence>
<evidence type="ECO:0000256" key="1">
    <source>
        <dbReference type="ARBA" id="ARBA00004651"/>
    </source>
</evidence>
<dbReference type="EMBL" id="ADLN01000120">
    <property type="protein sequence ID" value="EHI57313.1"/>
    <property type="molecule type" value="Genomic_DNA"/>
</dbReference>
<evidence type="ECO:0000313" key="9">
    <source>
        <dbReference type="EMBL" id="EHI57313.1"/>
    </source>
</evidence>
<dbReference type="Proteomes" id="UP000005384">
    <property type="component" value="Unassembled WGS sequence"/>
</dbReference>
<evidence type="ECO:0000259" key="8">
    <source>
        <dbReference type="PROSITE" id="PS50928"/>
    </source>
</evidence>
<dbReference type="AlphaFoldDB" id="G5ILP4"/>
<evidence type="ECO:0000256" key="6">
    <source>
        <dbReference type="ARBA" id="ARBA00023136"/>
    </source>
</evidence>
<feature type="transmembrane region" description="Helical" evidence="7">
    <location>
        <begin position="21"/>
        <end position="48"/>
    </location>
</feature>
<gene>
    <name evidence="9" type="ORF">HMPREF9473_04422</name>
</gene>